<accession>A0A369K0S7</accession>
<evidence type="ECO:0000313" key="2">
    <source>
        <dbReference type="EMBL" id="RDB27588.1"/>
    </source>
</evidence>
<feature type="compositionally biased region" description="Basic and acidic residues" evidence="1">
    <location>
        <begin position="82"/>
        <end position="94"/>
    </location>
</feature>
<comment type="caution">
    <text evidence="2">The sequence shown here is derived from an EMBL/GenBank/DDBJ whole genome shotgun (WGS) entry which is preliminary data.</text>
</comment>
<keyword evidence="3" id="KW-1185">Reference proteome</keyword>
<feature type="region of interest" description="Disordered" evidence="1">
    <location>
        <begin position="21"/>
        <end position="94"/>
    </location>
</feature>
<dbReference type="Proteomes" id="UP000076154">
    <property type="component" value="Unassembled WGS sequence"/>
</dbReference>
<reference evidence="2" key="1">
    <citation type="submission" date="2018-04" db="EMBL/GenBank/DDBJ databases">
        <title>Whole genome sequencing of Hypsizygus marmoreus.</title>
        <authorList>
            <person name="Choi I.-G."/>
            <person name="Min B."/>
            <person name="Kim J.-G."/>
            <person name="Kim S."/>
            <person name="Oh Y.-L."/>
            <person name="Kong W.-S."/>
            <person name="Park H."/>
            <person name="Jeong J."/>
            <person name="Song E.-S."/>
        </authorList>
    </citation>
    <scope>NUCLEOTIDE SEQUENCE [LARGE SCALE GENOMIC DNA]</scope>
    <source>
        <strain evidence="2">51987-8</strain>
    </source>
</reference>
<sequence length="189" mass="21384">MDVQEDQVSALMVVGMEMKKPKTSWSSMFGGRATPKPSYRPRESQDQAHHLTQTGAPAHSTAAHSHPANQPAARPDPGLDTALREGEDAAEDGKQWIQREQKVLTETSDGGSKKVRAGMGMWRCRMKFGEQVNHAHWHICRVLCVLHQDSQDSRITVCRLMWNLTSHRIPHCRPHHQHQCPLQYPQTCL</sequence>
<dbReference type="EMBL" id="LUEZ02000015">
    <property type="protein sequence ID" value="RDB27588.1"/>
    <property type="molecule type" value="Genomic_DNA"/>
</dbReference>
<evidence type="ECO:0000313" key="3">
    <source>
        <dbReference type="Proteomes" id="UP000076154"/>
    </source>
</evidence>
<evidence type="ECO:0000256" key="1">
    <source>
        <dbReference type="SAM" id="MobiDB-lite"/>
    </source>
</evidence>
<feature type="compositionally biased region" description="Basic and acidic residues" evidence="1">
    <location>
        <begin position="40"/>
        <end position="49"/>
    </location>
</feature>
<gene>
    <name evidence="2" type="ORF">Hypma_003889</name>
</gene>
<name>A0A369K0S7_HYPMA</name>
<dbReference type="InParanoid" id="A0A369K0S7"/>
<organism evidence="2 3">
    <name type="scientific">Hypsizygus marmoreus</name>
    <name type="common">White beech mushroom</name>
    <name type="synonym">Agaricus marmoreus</name>
    <dbReference type="NCBI Taxonomy" id="39966"/>
    <lineage>
        <taxon>Eukaryota</taxon>
        <taxon>Fungi</taxon>
        <taxon>Dikarya</taxon>
        <taxon>Basidiomycota</taxon>
        <taxon>Agaricomycotina</taxon>
        <taxon>Agaricomycetes</taxon>
        <taxon>Agaricomycetidae</taxon>
        <taxon>Agaricales</taxon>
        <taxon>Tricholomatineae</taxon>
        <taxon>Lyophyllaceae</taxon>
        <taxon>Hypsizygus</taxon>
    </lineage>
</organism>
<protein>
    <submittedName>
        <fullName evidence="2">Uncharacterized protein</fullName>
    </submittedName>
</protein>
<proteinExistence type="predicted"/>
<dbReference type="AlphaFoldDB" id="A0A369K0S7"/>
<feature type="compositionally biased region" description="Low complexity" evidence="1">
    <location>
        <begin position="56"/>
        <end position="68"/>
    </location>
</feature>